<dbReference type="KEGG" id="mnm:MNVM_39770"/>
<evidence type="ECO:0000313" key="2">
    <source>
        <dbReference type="Proteomes" id="UP000466997"/>
    </source>
</evidence>
<evidence type="ECO:0000313" key="1">
    <source>
        <dbReference type="EMBL" id="BBX14896.1"/>
    </source>
</evidence>
<reference evidence="1 2" key="1">
    <citation type="journal article" date="2019" name="Emerg. Microbes Infect.">
        <title>Comprehensive subspecies identification of 175 nontuberculous mycobacteria species based on 7547 genomic profiles.</title>
        <authorList>
            <person name="Matsumoto Y."/>
            <person name="Kinjo T."/>
            <person name="Motooka D."/>
            <person name="Nabeya D."/>
            <person name="Jung N."/>
            <person name="Uechi K."/>
            <person name="Horii T."/>
            <person name="Iida T."/>
            <person name="Fujita J."/>
            <person name="Nakamura S."/>
        </authorList>
    </citation>
    <scope>NUCLEOTIDE SEQUENCE [LARGE SCALE GENOMIC DNA]</scope>
    <source>
        <strain evidence="1 2">JCM 6391</strain>
    </source>
</reference>
<sequence>MLTPFDDYPVHQAPVALAHAGNGNPDHYDRFWFNGYTKDFYFAVALGIYPNRGVIDAALSVVSDGVQRSVFASGRAPLDRTQTAIGPIRIEIVEPMRINRVVVDAPEYGLGADMTFTARTAGYEEPRQTRYVGTRLAIDMTRASQLGRWAGSLTVDGATNDFDNQTVYGTKDRSWGLRPVGLPASAAPEPSAGQIFFLWAPLNFDDVALHYLTFEDQTGASWAQSGAVLPILRPGDPVYGPQDGVEHVDVSHTIDWAPGLRRSRGARLDFRRGDAAESVELQPLLTFRMKGAGYFHPRWSHGLWHEELAVGGEQTPVSELDNLALDNIHVQQVMRARWGDRTGIGVLEQLVIGPHAPSGFTGLVDVPAVG</sequence>
<dbReference type="Proteomes" id="UP000466997">
    <property type="component" value="Chromosome"/>
</dbReference>
<dbReference type="EMBL" id="AP022562">
    <property type="protein sequence ID" value="BBX14896.1"/>
    <property type="molecule type" value="Genomic_DNA"/>
</dbReference>
<organism evidence="1 2">
    <name type="scientific">Mycobacterium novum</name>
    <dbReference type="NCBI Taxonomy" id="2492438"/>
    <lineage>
        <taxon>Bacteria</taxon>
        <taxon>Bacillati</taxon>
        <taxon>Actinomycetota</taxon>
        <taxon>Actinomycetes</taxon>
        <taxon>Mycobacteriales</taxon>
        <taxon>Mycobacteriaceae</taxon>
        <taxon>Mycobacterium</taxon>
    </lineage>
</organism>
<gene>
    <name evidence="1" type="ORF">MNVM_39770</name>
</gene>
<dbReference type="AlphaFoldDB" id="A0A7I7JSQ4"/>
<name>A0A7I7JSQ4_9MYCO</name>
<proteinExistence type="predicted"/>
<dbReference type="RefSeq" id="WP_193465493.1">
    <property type="nucleotide sequence ID" value="NZ_AP022562.1"/>
</dbReference>
<evidence type="ECO:0008006" key="3">
    <source>
        <dbReference type="Google" id="ProtNLM"/>
    </source>
</evidence>
<accession>A0A7I7JSQ4</accession>
<protein>
    <recommendedName>
        <fullName evidence="3">Carotenoid 1,2-hydratase</fullName>
    </recommendedName>
</protein>
<keyword evidence="2" id="KW-1185">Reference proteome</keyword>